<dbReference type="Pfam" id="PF10557">
    <property type="entry name" value="Cullin_Nedd8"/>
    <property type="match status" value="1"/>
</dbReference>
<dbReference type="FunFam" id="1.20.1310.10:FF:000036">
    <property type="entry name" value="SCF ubiquitin ligase subunit CulC, putative"/>
    <property type="match status" value="1"/>
</dbReference>
<evidence type="ECO:0000259" key="7">
    <source>
        <dbReference type="PROSITE" id="PS50069"/>
    </source>
</evidence>
<dbReference type="InterPro" id="IPR016158">
    <property type="entry name" value="Cullin_homology"/>
</dbReference>
<reference evidence="8 9" key="1">
    <citation type="journal article" date="2014" name="BMC Genomics">
        <title>Adaptive genomic structural variation in the grape powdery mildew pathogen, Erysiphe necator.</title>
        <authorList>
            <person name="Jones L."/>
            <person name="Riaz S."/>
            <person name="Morales-Cruz A."/>
            <person name="Amrine K.C."/>
            <person name="McGuire B."/>
            <person name="Gubler W.D."/>
            <person name="Walker M.A."/>
            <person name="Cantu D."/>
        </authorList>
    </citation>
    <scope>NUCLEOTIDE SEQUENCE [LARGE SCALE GENOMIC DNA]</scope>
    <source>
        <strain evidence="9">c</strain>
    </source>
</reference>
<proteinExistence type="inferred from homology"/>
<dbReference type="InterPro" id="IPR045093">
    <property type="entry name" value="Cullin"/>
</dbReference>
<keyword evidence="9" id="KW-1185">Reference proteome</keyword>
<evidence type="ECO:0000313" key="9">
    <source>
        <dbReference type="Proteomes" id="UP000030854"/>
    </source>
</evidence>
<dbReference type="InterPro" id="IPR036390">
    <property type="entry name" value="WH_DNA-bd_sf"/>
</dbReference>
<gene>
    <name evidence="8" type="ORF">EV44_g0705</name>
</gene>
<dbReference type="Pfam" id="PF26557">
    <property type="entry name" value="Cullin_AB"/>
    <property type="match status" value="1"/>
</dbReference>
<dbReference type="InterPro" id="IPR001373">
    <property type="entry name" value="Cullin_N"/>
</dbReference>
<protein>
    <submittedName>
        <fullName evidence="8">Putative cullin family protein</fullName>
    </submittedName>
</protein>
<dbReference type="SMART" id="SM00884">
    <property type="entry name" value="Cullin_Nedd8"/>
    <property type="match status" value="1"/>
</dbReference>
<dbReference type="SUPFAM" id="SSF74788">
    <property type="entry name" value="Cullin repeat-like"/>
    <property type="match status" value="1"/>
</dbReference>
<dbReference type="Proteomes" id="UP000030854">
    <property type="component" value="Unassembled WGS sequence"/>
</dbReference>
<evidence type="ECO:0000256" key="1">
    <source>
        <dbReference type="ARBA" id="ARBA00006019"/>
    </source>
</evidence>
<dbReference type="SUPFAM" id="SSF75632">
    <property type="entry name" value="Cullin homology domain"/>
    <property type="match status" value="1"/>
</dbReference>
<dbReference type="Gene3D" id="3.30.230.130">
    <property type="entry name" value="Cullin, Chain C, Domain 2"/>
    <property type="match status" value="1"/>
</dbReference>
<dbReference type="FunFam" id="1.20.1310.10:FF:000061">
    <property type="entry name" value="Related to cullulin 3"/>
    <property type="match status" value="1"/>
</dbReference>
<dbReference type="STRING" id="52586.A0A0B1PFJ9"/>
<comment type="caution">
    <text evidence="8">The sequence shown here is derived from an EMBL/GenBank/DDBJ whole genome shotgun (WGS) entry which is preliminary data.</text>
</comment>
<dbReference type="SUPFAM" id="SSF46785">
    <property type="entry name" value="Winged helix' DNA-binding domain"/>
    <property type="match status" value="1"/>
</dbReference>
<feature type="compositionally biased region" description="Basic residues" evidence="6">
    <location>
        <begin position="1"/>
        <end position="14"/>
    </location>
</feature>
<dbReference type="FunFam" id="1.20.1310.10:FF:000002">
    <property type="entry name" value="cullin-3 isoform X1"/>
    <property type="match status" value="1"/>
</dbReference>
<dbReference type="GO" id="GO:0031625">
    <property type="term" value="F:ubiquitin protein ligase binding"/>
    <property type="evidence" value="ECO:0007669"/>
    <property type="project" value="InterPro"/>
</dbReference>
<dbReference type="OMA" id="MFKDMTI"/>
<dbReference type="Pfam" id="PF00888">
    <property type="entry name" value="Cullin"/>
    <property type="match status" value="1"/>
</dbReference>
<dbReference type="GO" id="GO:0006511">
    <property type="term" value="P:ubiquitin-dependent protein catabolic process"/>
    <property type="evidence" value="ECO:0007669"/>
    <property type="project" value="InterPro"/>
</dbReference>
<dbReference type="InterPro" id="IPR036317">
    <property type="entry name" value="Cullin_homology_sf"/>
</dbReference>
<evidence type="ECO:0000256" key="4">
    <source>
        <dbReference type="PROSITE-ProRule" id="PRU00330"/>
    </source>
</evidence>
<keyword evidence="2" id="KW-1017">Isopeptide bond</keyword>
<dbReference type="Gene3D" id="1.10.10.10">
    <property type="entry name" value="Winged helix-like DNA-binding domain superfamily/Winged helix DNA-binding domain"/>
    <property type="match status" value="1"/>
</dbReference>
<accession>A0A0B1PFJ9</accession>
<evidence type="ECO:0000256" key="2">
    <source>
        <dbReference type="ARBA" id="ARBA00022499"/>
    </source>
</evidence>
<dbReference type="FunFam" id="1.10.10.10:FF:000014">
    <property type="entry name" value="Cullin 1"/>
    <property type="match status" value="1"/>
</dbReference>
<feature type="domain" description="Cullin family profile" evidence="7">
    <location>
        <begin position="449"/>
        <end position="705"/>
    </location>
</feature>
<dbReference type="InterPro" id="IPR036388">
    <property type="entry name" value="WH-like_DNA-bd_sf"/>
</dbReference>
<dbReference type="InterPro" id="IPR016159">
    <property type="entry name" value="Cullin_repeat-like_dom_sf"/>
</dbReference>
<evidence type="ECO:0000256" key="3">
    <source>
        <dbReference type="ARBA" id="ARBA00022843"/>
    </source>
</evidence>
<sequence>MISGRGRGKIRPPRRSLTTHDDSKDLETQWDILKSSLMEIHTKNASTLSFEQIYRASYKMVLKKQGDQLYDRVIKFEQDWLCSVTMPQIRTLISNNLVSFAFDSFTGVTANERRLTGEQFLKGIKASWEDHIMITNMTTDVLMYMDRVYCADNRKASIFTTFMGLFRDHILRSKPAGYDVILFDILNAIILDQIDMERDGDVINKSLIRSCVYMLEGLYETDFENADEKLYLTVFEVEYLKNSQKFYQKECTKLLRSSDASTWLRQTKRRLEEEESRCQTTISILTAPKISKIIEAEMISAHISEFLAMEISGVKAMIENDRLEDLTLLYQLLARVDSLKEPLMIALQSRVVELGSDINNNFLVADNSNNTIALQDQGEKTIERIEKQNSLSKSGTAARQLTAAIRWVDEVLRLKDKFNMLWEQCLHKDLVLQTAITKSFSQFINLFPRCSEYLSLFIDDNLKRGIKGKTETEIDDLLDKAVTLLQYIHDKDMFERYYKKHLARRLLYKKSESGDVEKQMISKMKQEIGNSFTTKIEGMFRDMTISDELTSQYRRHTQDSGSSNKSKIDLGINILTTNYWPIESMGGGSALRADRIRVPCIWPSEIVFLQESFKRFYLKDRNGRQITWLGFLGSADIRCFFPKVAGKEGTLGRDRRYEIIVPTYGMIVLLLFNNVADCESLSFEEIQENTSIPSSDLSRILFTLSVPPKCKVLNKIPANKELPKPGDQFSFNATFTSKVMKIKAPVVVGGGVNSVEADDERKETETRNDEHRGNVIDTVIVRIMKTRKQLAHQELFSETISQLSSRFKPDINLMKRRIESLIEREYIERVENTTVPTYQYLA</sequence>
<feature type="region of interest" description="Disordered" evidence="6">
    <location>
        <begin position="1"/>
        <end position="22"/>
    </location>
</feature>
<evidence type="ECO:0000256" key="5">
    <source>
        <dbReference type="RuleBase" id="RU003829"/>
    </source>
</evidence>
<dbReference type="EMBL" id="JNVN01000432">
    <property type="protein sequence ID" value="KHJ35329.1"/>
    <property type="molecule type" value="Genomic_DNA"/>
</dbReference>
<keyword evidence="3" id="KW-0832">Ubl conjugation</keyword>
<comment type="similarity">
    <text evidence="1 4 5">Belongs to the cullin family.</text>
</comment>
<dbReference type="SMART" id="SM00182">
    <property type="entry name" value="CULLIN"/>
    <property type="match status" value="1"/>
</dbReference>
<organism evidence="8 9">
    <name type="scientific">Uncinula necator</name>
    <name type="common">Grape powdery mildew</name>
    <dbReference type="NCBI Taxonomy" id="52586"/>
    <lineage>
        <taxon>Eukaryota</taxon>
        <taxon>Fungi</taxon>
        <taxon>Dikarya</taxon>
        <taxon>Ascomycota</taxon>
        <taxon>Pezizomycotina</taxon>
        <taxon>Leotiomycetes</taxon>
        <taxon>Erysiphales</taxon>
        <taxon>Erysiphaceae</taxon>
        <taxon>Erysiphe</taxon>
    </lineage>
</organism>
<dbReference type="PROSITE" id="PS50069">
    <property type="entry name" value="CULLIN_2"/>
    <property type="match status" value="1"/>
</dbReference>
<dbReference type="PANTHER" id="PTHR11932">
    <property type="entry name" value="CULLIN"/>
    <property type="match status" value="1"/>
</dbReference>
<dbReference type="Gene3D" id="1.20.1310.10">
    <property type="entry name" value="Cullin Repeats"/>
    <property type="match status" value="4"/>
</dbReference>
<dbReference type="InterPro" id="IPR059120">
    <property type="entry name" value="Cullin-like_AB"/>
</dbReference>
<evidence type="ECO:0000313" key="8">
    <source>
        <dbReference type="EMBL" id="KHJ35329.1"/>
    </source>
</evidence>
<name>A0A0B1PFJ9_UNCNE</name>
<dbReference type="HOGENOM" id="CLU_004747_7_1_1"/>
<dbReference type="AlphaFoldDB" id="A0A0B1PFJ9"/>
<evidence type="ECO:0000256" key="6">
    <source>
        <dbReference type="SAM" id="MobiDB-lite"/>
    </source>
</evidence>
<dbReference type="FunFam" id="1.20.1310.10:FF:000001">
    <property type="entry name" value="Cullin 3"/>
    <property type="match status" value="1"/>
</dbReference>
<dbReference type="InterPro" id="IPR019559">
    <property type="entry name" value="Cullin_neddylation_domain"/>
</dbReference>